<accession>A0A1H9KS37</accession>
<dbReference type="InterPro" id="IPR007400">
    <property type="entry name" value="PrpF-like"/>
</dbReference>
<dbReference type="RefSeq" id="WP_093663406.1">
    <property type="nucleotide sequence ID" value="NZ_FOET01000028.1"/>
</dbReference>
<dbReference type="SUPFAM" id="SSF54506">
    <property type="entry name" value="Diaminopimelate epimerase-like"/>
    <property type="match status" value="2"/>
</dbReference>
<keyword evidence="4" id="KW-1185">Reference proteome</keyword>
<comment type="similarity">
    <text evidence="1">Belongs to the PrpF family.</text>
</comment>
<dbReference type="GO" id="GO:0016853">
    <property type="term" value="F:isomerase activity"/>
    <property type="evidence" value="ECO:0007669"/>
    <property type="project" value="UniProtKB-KW"/>
</dbReference>
<evidence type="ECO:0000256" key="1">
    <source>
        <dbReference type="ARBA" id="ARBA00007673"/>
    </source>
</evidence>
<dbReference type="STRING" id="403935.SAMN05216481_12825"/>
<evidence type="ECO:0000313" key="4">
    <source>
        <dbReference type="Proteomes" id="UP000199055"/>
    </source>
</evidence>
<dbReference type="PANTHER" id="PTHR43709">
    <property type="entry name" value="ACONITATE ISOMERASE-RELATED"/>
    <property type="match status" value="1"/>
</dbReference>
<gene>
    <name evidence="3" type="ORF">SAMN05216481_12825</name>
</gene>
<dbReference type="PANTHER" id="PTHR43709:SF2">
    <property type="entry name" value="DUF453 DOMAIN PROTEIN (AFU_ORTHOLOGUE AFUA_6G00360)"/>
    <property type="match status" value="1"/>
</dbReference>
<reference evidence="4" key="1">
    <citation type="submission" date="2016-10" db="EMBL/GenBank/DDBJ databases">
        <authorList>
            <person name="Varghese N."/>
            <person name="Submissions S."/>
        </authorList>
    </citation>
    <scope>NUCLEOTIDE SEQUENCE [LARGE SCALE GENOMIC DNA]</scope>
    <source>
        <strain evidence="4">CGMCC 4.3519</strain>
    </source>
</reference>
<dbReference type="Gene3D" id="3.10.310.10">
    <property type="entry name" value="Diaminopimelate Epimerase, Chain A, domain 1"/>
    <property type="match status" value="1"/>
</dbReference>
<name>A0A1H9KS37_9ACTN</name>
<keyword evidence="2" id="KW-0413">Isomerase</keyword>
<evidence type="ECO:0008006" key="5">
    <source>
        <dbReference type="Google" id="ProtNLM"/>
    </source>
</evidence>
<dbReference type="EMBL" id="FOET01000028">
    <property type="protein sequence ID" value="SER01970.1"/>
    <property type="molecule type" value="Genomic_DNA"/>
</dbReference>
<dbReference type="AlphaFoldDB" id="A0A1H9KS37"/>
<protein>
    <recommendedName>
        <fullName evidence="5">Proline racemase</fullName>
    </recommendedName>
</protein>
<evidence type="ECO:0000256" key="2">
    <source>
        <dbReference type="ARBA" id="ARBA00023235"/>
    </source>
</evidence>
<proteinExistence type="inferred from homology"/>
<dbReference type="Proteomes" id="UP000199055">
    <property type="component" value="Unassembled WGS sequence"/>
</dbReference>
<evidence type="ECO:0000313" key="3">
    <source>
        <dbReference type="EMBL" id="SER01970.1"/>
    </source>
</evidence>
<dbReference type="Pfam" id="PF04303">
    <property type="entry name" value="PrpF"/>
    <property type="match status" value="1"/>
</dbReference>
<sequence>MTSHIAMAEGAPGPTLVLDADRLPGDRDRLSAALGRMRLSLEDAGYGPILKFALVRSSPLPGYDLDYRFVQGLARDPRKFAFDSGCGHSLLAAAATGTAEGPLRVRVLNTGEEAVCERARDGTHTLHLLPGAELPLPRLLPTGRATDALITDEGVLPGSAVRFGNPYLFVDAADLGLHGARALFEAGSAALARLERLRAAARVVLGLPAGSLLPKVAVVSAGRQGRLAARSLTEPGWHPAFALTGLACLAVASAIEGTVPHRLARSAGCGTDSVLVDTPSGTVPVDLETAVAAGGRFRCLRRVGIGGRRVRVLRTDPRLPWRVHATA</sequence>
<organism evidence="3 4">
    <name type="scientific">Streptomyces radiopugnans</name>
    <dbReference type="NCBI Taxonomy" id="403935"/>
    <lineage>
        <taxon>Bacteria</taxon>
        <taxon>Bacillati</taxon>
        <taxon>Actinomycetota</taxon>
        <taxon>Actinomycetes</taxon>
        <taxon>Kitasatosporales</taxon>
        <taxon>Streptomycetaceae</taxon>
        <taxon>Streptomyces</taxon>
    </lineage>
</organism>